<dbReference type="RefSeq" id="WP_206295189.1">
    <property type="nucleotide sequence ID" value="NZ_CP063458.1"/>
</dbReference>
<keyword evidence="7 9" id="KW-0413">Isomerase</keyword>
<feature type="domain" description="PPIase FKBP-type" evidence="11">
    <location>
        <begin position="6"/>
        <end position="85"/>
    </location>
</feature>
<accession>A0A7M2X368</accession>
<evidence type="ECO:0000259" key="11">
    <source>
        <dbReference type="PROSITE" id="PS50059"/>
    </source>
</evidence>
<gene>
    <name evidence="12" type="ORF">IPV69_11165</name>
</gene>
<evidence type="ECO:0000256" key="2">
    <source>
        <dbReference type="ARBA" id="ARBA00004496"/>
    </source>
</evidence>
<dbReference type="SUPFAM" id="SSF54534">
    <property type="entry name" value="FKBP-like"/>
    <property type="match status" value="1"/>
</dbReference>
<comment type="similarity">
    <text evidence="3 10">Belongs to the FKBP-type PPIase family.</text>
</comment>
<protein>
    <recommendedName>
        <fullName evidence="10">Peptidyl-prolyl cis-trans isomerase</fullName>
        <ecNumber evidence="10">5.2.1.8</ecNumber>
    </recommendedName>
</protein>
<dbReference type="InterPro" id="IPR001179">
    <property type="entry name" value="PPIase_FKBP_dom"/>
</dbReference>
<dbReference type="EMBL" id="CP063458">
    <property type="protein sequence ID" value="QOV91872.1"/>
    <property type="molecule type" value="Genomic_DNA"/>
</dbReference>
<proteinExistence type="inferred from homology"/>
<comment type="subcellular location">
    <subcellularLocation>
        <location evidence="2">Cytoplasm</location>
    </subcellularLocation>
</comment>
<dbReference type="Proteomes" id="UP000593765">
    <property type="component" value="Chromosome"/>
</dbReference>
<organism evidence="12 13">
    <name type="scientific">Humisphaera borealis</name>
    <dbReference type="NCBI Taxonomy" id="2807512"/>
    <lineage>
        <taxon>Bacteria</taxon>
        <taxon>Pseudomonadati</taxon>
        <taxon>Planctomycetota</taxon>
        <taxon>Phycisphaerae</taxon>
        <taxon>Tepidisphaerales</taxon>
        <taxon>Tepidisphaeraceae</taxon>
        <taxon>Humisphaera</taxon>
    </lineage>
</organism>
<evidence type="ECO:0000256" key="3">
    <source>
        <dbReference type="ARBA" id="ARBA00006577"/>
    </source>
</evidence>
<dbReference type="KEGG" id="hbs:IPV69_11165"/>
<evidence type="ECO:0000256" key="6">
    <source>
        <dbReference type="ARBA" id="ARBA00023186"/>
    </source>
</evidence>
<evidence type="ECO:0000256" key="10">
    <source>
        <dbReference type="RuleBase" id="RU003915"/>
    </source>
</evidence>
<reference evidence="12 13" key="1">
    <citation type="submission" date="2020-10" db="EMBL/GenBank/DDBJ databases">
        <title>Wide distribution of Phycisphaera-like planctomycetes from WD2101 soil group in peatlands and genome analysis of the first cultivated representative.</title>
        <authorList>
            <person name="Dedysh S.N."/>
            <person name="Beletsky A.V."/>
            <person name="Ivanova A."/>
            <person name="Kulichevskaya I.S."/>
            <person name="Suzina N.E."/>
            <person name="Philippov D.A."/>
            <person name="Rakitin A.L."/>
            <person name="Mardanov A.V."/>
            <person name="Ravin N.V."/>
        </authorList>
    </citation>
    <scope>NUCLEOTIDE SEQUENCE [LARGE SCALE GENOMIC DNA]</scope>
    <source>
        <strain evidence="12 13">M1803</strain>
    </source>
</reference>
<dbReference type="AlphaFoldDB" id="A0A7M2X368"/>
<keyword evidence="4" id="KW-0963">Cytoplasm</keyword>
<dbReference type="InterPro" id="IPR046357">
    <property type="entry name" value="PPIase_dom_sf"/>
</dbReference>
<evidence type="ECO:0000256" key="8">
    <source>
        <dbReference type="ARBA" id="ARBA00037071"/>
    </source>
</evidence>
<keyword evidence="5 9" id="KW-0697">Rotamase</keyword>
<evidence type="ECO:0000313" key="12">
    <source>
        <dbReference type="EMBL" id="QOV91872.1"/>
    </source>
</evidence>
<comment type="catalytic activity">
    <reaction evidence="1 9 10">
        <text>[protein]-peptidylproline (omega=180) = [protein]-peptidylproline (omega=0)</text>
        <dbReference type="Rhea" id="RHEA:16237"/>
        <dbReference type="Rhea" id="RHEA-COMP:10747"/>
        <dbReference type="Rhea" id="RHEA-COMP:10748"/>
        <dbReference type="ChEBI" id="CHEBI:83833"/>
        <dbReference type="ChEBI" id="CHEBI:83834"/>
        <dbReference type="EC" id="5.2.1.8"/>
    </reaction>
</comment>
<dbReference type="Gene3D" id="3.10.50.40">
    <property type="match status" value="1"/>
</dbReference>
<name>A0A7M2X368_9BACT</name>
<evidence type="ECO:0000256" key="9">
    <source>
        <dbReference type="PROSITE-ProRule" id="PRU00277"/>
    </source>
</evidence>
<sequence length="160" mass="16825">MLVAKNTVVSFDYTLTDTQGAVLDSSQGGEPLSYLHGAGGIIPGLESQMEGKSVGDAFKATVAPEDAYGIRREDLVAPVSRQAFKGIADIKPGMQFQANTQQGPRVVTVVAVEGDEVTIDANHELAGKTLVFDVKVVSVREASQDELAHGHAHGPGGHHH</sequence>
<dbReference type="PANTHER" id="PTHR47861:SF3">
    <property type="entry name" value="FKBP-TYPE PEPTIDYL-PROLYL CIS-TRANS ISOMERASE SLYD"/>
    <property type="match status" value="1"/>
</dbReference>
<dbReference type="GO" id="GO:0005737">
    <property type="term" value="C:cytoplasm"/>
    <property type="evidence" value="ECO:0007669"/>
    <property type="project" value="UniProtKB-SubCell"/>
</dbReference>
<evidence type="ECO:0000256" key="4">
    <source>
        <dbReference type="ARBA" id="ARBA00022490"/>
    </source>
</evidence>
<dbReference type="EC" id="5.2.1.8" evidence="10"/>
<evidence type="ECO:0000256" key="7">
    <source>
        <dbReference type="ARBA" id="ARBA00023235"/>
    </source>
</evidence>
<dbReference type="GO" id="GO:0003755">
    <property type="term" value="F:peptidyl-prolyl cis-trans isomerase activity"/>
    <property type="evidence" value="ECO:0007669"/>
    <property type="project" value="UniProtKB-UniRule"/>
</dbReference>
<keyword evidence="6" id="KW-0143">Chaperone</keyword>
<evidence type="ECO:0000256" key="5">
    <source>
        <dbReference type="ARBA" id="ARBA00023110"/>
    </source>
</evidence>
<evidence type="ECO:0000313" key="13">
    <source>
        <dbReference type="Proteomes" id="UP000593765"/>
    </source>
</evidence>
<dbReference type="Pfam" id="PF00254">
    <property type="entry name" value="FKBP_C"/>
    <property type="match status" value="1"/>
</dbReference>
<dbReference type="GO" id="GO:0042026">
    <property type="term" value="P:protein refolding"/>
    <property type="evidence" value="ECO:0007669"/>
    <property type="project" value="UniProtKB-ARBA"/>
</dbReference>
<dbReference type="PROSITE" id="PS50059">
    <property type="entry name" value="FKBP_PPIASE"/>
    <property type="match status" value="1"/>
</dbReference>
<comment type="function">
    <text evidence="8">Also involved in hydrogenase metallocenter assembly, probably by participating in the nickel insertion step. This function in hydrogenase biosynthesis requires chaperone activity and the presence of the metal-binding domain, but not PPIase activity.</text>
</comment>
<keyword evidence="13" id="KW-1185">Reference proteome</keyword>
<evidence type="ECO:0000256" key="1">
    <source>
        <dbReference type="ARBA" id="ARBA00000971"/>
    </source>
</evidence>
<dbReference type="PANTHER" id="PTHR47861">
    <property type="entry name" value="FKBP-TYPE PEPTIDYL-PROLYL CIS-TRANS ISOMERASE SLYD"/>
    <property type="match status" value="1"/>
</dbReference>